<evidence type="ECO:0000313" key="2">
    <source>
        <dbReference type="Proteomes" id="UP001497535"/>
    </source>
</evidence>
<evidence type="ECO:0000313" key="1">
    <source>
        <dbReference type="EMBL" id="CAK5086538.1"/>
    </source>
</evidence>
<name>A0ACB1A5L8_MELEN</name>
<dbReference type="EMBL" id="CAVMJV010000061">
    <property type="protein sequence ID" value="CAK5086538.1"/>
    <property type="molecule type" value="Genomic_DNA"/>
</dbReference>
<gene>
    <name evidence="1" type="ORF">MENTE1834_LOCUS34043</name>
</gene>
<organism evidence="1 2">
    <name type="scientific">Meloidogyne enterolobii</name>
    <name type="common">Root-knot nematode worm</name>
    <name type="synonym">Meloidogyne mayaguensis</name>
    <dbReference type="NCBI Taxonomy" id="390850"/>
    <lineage>
        <taxon>Eukaryota</taxon>
        <taxon>Metazoa</taxon>
        <taxon>Ecdysozoa</taxon>
        <taxon>Nematoda</taxon>
        <taxon>Chromadorea</taxon>
        <taxon>Rhabditida</taxon>
        <taxon>Tylenchina</taxon>
        <taxon>Tylenchomorpha</taxon>
        <taxon>Tylenchoidea</taxon>
        <taxon>Meloidogynidae</taxon>
        <taxon>Meloidogyninae</taxon>
        <taxon>Meloidogyne</taxon>
    </lineage>
</organism>
<keyword evidence="2" id="KW-1185">Reference proteome</keyword>
<reference evidence="1" key="1">
    <citation type="submission" date="2023-11" db="EMBL/GenBank/DDBJ databases">
        <authorList>
            <person name="Poullet M."/>
        </authorList>
    </citation>
    <scope>NUCLEOTIDE SEQUENCE</scope>
    <source>
        <strain evidence="1">E1834</strain>
    </source>
</reference>
<protein>
    <submittedName>
        <fullName evidence="1">Uncharacterized protein</fullName>
    </submittedName>
</protein>
<comment type="caution">
    <text evidence="1">The sequence shown here is derived from an EMBL/GenBank/DDBJ whole genome shotgun (WGS) entry which is preliminary data.</text>
</comment>
<proteinExistence type="predicted"/>
<accession>A0ACB1A5L8</accession>
<sequence length="107" mass="12221">MMKQYVKGNMSHDANNSVKYFIKMLAQCSETVIFMFLGLSTISSIHQWDTSFVFVTIFLCLFYRTIGMLFIIGKMLPSEGSSFERNIVDIDRRNLPSLGSTYLMGPV</sequence>
<dbReference type="Proteomes" id="UP001497535">
    <property type="component" value="Unassembled WGS sequence"/>
</dbReference>